<dbReference type="AlphaFoldDB" id="U7Q985"/>
<evidence type="ECO:0000313" key="2">
    <source>
        <dbReference type="EMBL" id="ERT04483.1"/>
    </source>
</evidence>
<proteinExistence type="predicted"/>
<keyword evidence="4" id="KW-1185">Reference proteome</keyword>
<dbReference type="EMBL" id="AUZM01000095">
    <property type="protein sequence ID" value="ERT04483.1"/>
    <property type="molecule type" value="Genomic_DNA"/>
</dbReference>
<evidence type="ECO:0000313" key="4">
    <source>
        <dbReference type="Proteomes" id="UP000017127"/>
    </source>
</evidence>
<protein>
    <submittedName>
        <fullName evidence="1">Uncharacterized protein</fullName>
    </submittedName>
</protein>
<gene>
    <name evidence="3" type="ORF">M595_3487</name>
    <name evidence="2" type="ORF">M595_5567</name>
    <name evidence="1" type="ORF">M595_6298</name>
</gene>
<comment type="caution">
    <text evidence="1">The sequence shown here is derived from an EMBL/GenBank/DDBJ whole genome shotgun (WGS) entry which is preliminary data.</text>
</comment>
<dbReference type="EMBL" id="AUZM01000227">
    <property type="protein sequence ID" value="ERT03762.1"/>
    <property type="molecule type" value="Genomic_DNA"/>
</dbReference>
<evidence type="ECO:0000313" key="1">
    <source>
        <dbReference type="EMBL" id="ERT03762.1"/>
    </source>
</evidence>
<sequence>MQQLLENLVWKSSTVSYFKKISLEVAKILNQESRDRKKYLFYFNNNLNFILICYQRYDFNLIKNKFRLKIQ</sequence>
<accession>U7Q985</accession>
<evidence type="ECO:0000313" key="3">
    <source>
        <dbReference type="EMBL" id="ERT06597.1"/>
    </source>
</evidence>
<dbReference type="Proteomes" id="UP000017127">
    <property type="component" value="Unassembled WGS sequence"/>
</dbReference>
<name>U7Q985_9CYAN</name>
<organism evidence="1 4">
    <name type="scientific">Lyngbya aestuarii BL J</name>
    <dbReference type="NCBI Taxonomy" id="1348334"/>
    <lineage>
        <taxon>Bacteria</taxon>
        <taxon>Bacillati</taxon>
        <taxon>Cyanobacteriota</taxon>
        <taxon>Cyanophyceae</taxon>
        <taxon>Oscillatoriophycideae</taxon>
        <taxon>Oscillatoriales</taxon>
        <taxon>Microcoleaceae</taxon>
        <taxon>Lyngbya</taxon>
    </lineage>
</organism>
<dbReference type="EMBL" id="AUZM01000034">
    <property type="protein sequence ID" value="ERT06597.1"/>
    <property type="molecule type" value="Genomic_DNA"/>
</dbReference>
<reference evidence="1 4" key="1">
    <citation type="journal article" date="2013" name="Front. Microbiol.">
        <title>Comparative genomic analyses of the cyanobacterium, Lyngbya aestuarii BL J, a powerful hydrogen producer.</title>
        <authorList>
            <person name="Kothari A."/>
            <person name="Vaughn M."/>
            <person name="Garcia-Pichel F."/>
        </authorList>
    </citation>
    <scope>NUCLEOTIDE SEQUENCE [LARGE SCALE GENOMIC DNA]</scope>
    <source>
        <strain evidence="1 4">BL J</strain>
    </source>
</reference>